<evidence type="ECO:0000256" key="3">
    <source>
        <dbReference type="ARBA" id="ARBA00005811"/>
    </source>
</evidence>
<evidence type="ECO:0000256" key="10">
    <source>
        <dbReference type="ARBA" id="ARBA00022927"/>
    </source>
</evidence>
<evidence type="ECO:0000256" key="4">
    <source>
        <dbReference type="ARBA" id="ARBA00011471"/>
    </source>
</evidence>
<proteinExistence type="inferred from homology"/>
<keyword evidence="7" id="KW-1003">Cell membrane</keyword>
<gene>
    <name evidence="15" type="ORF">OA57_02405</name>
</gene>
<evidence type="ECO:0000256" key="8">
    <source>
        <dbReference type="ARBA" id="ARBA00022519"/>
    </source>
</evidence>
<dbReference type="GO" id="GO:0005886">
    <property type="term" value="C:plasma membrane"/>
    <property type="evidence" value="ECO:0007669"/>
    <property type="project" value="UniProtKB-SubCell"/>
</dbReference>
<dbReference type="Pfam" id="PF02472">
    <property type="entry name" value="ExbD"/>
    <property type="match status" value="1"/>
</dbReference>
<comment type="caution">
    <text evidence="15">The sequence shown here is derived from an EMBL/GenBank/DDBJ whole genome shotgun (WGS) entry which is preliminary data.</text>
</comment>
<protein>
    <recommendedName>
        <fullName evidence="5">Biopolymer transport protein ExbD</fullName>
    </recommendedName>
</protein>
<evidence type="ECO:0000313" key="15">
    <source>
        <dbReference type="EMBL" id="KGQ71102.1"/>
    </source>
</evidence>
<keyword evidence="16" id="KW-1185">Reference proteome</keyword>
<dbReference type="PANTHER" id="PTHR30558:SF9">
    <property type="entry name" value="BIOPOLYMER TRANSPORT PROTEIN EXBD"/>
    <property type="match status" value="1"/>
</dbReference>
<dbReference type="InterPro" id="IPR003400">
    <property type="entry name" value="ExbD"/>
</dbReference>
<keyword evidence="10 13" id="KW-0653">Protein transport</keyword>
<keyword evidence="8" id="KW-0997">Cell inner membrane</keyword>
<evidence type="ECO:0000256" key="12">
    <source>
        <dbReference type="ARBA" id="ARBA00023136"/>
    </source>
</evidence>
<evidence type="ECO:0000256" key="5">
    <source>
        <dbReference type="ARBA" id="ARBA00022090"/>
    </source>
</evidence>
<dbReference type="Proteomes" id="UP000030380">
    <property type="component" value="Unassembled WGS sequence"/>
</dbReference>
<keyword evidence="11 14" id="KW-1133">Transmembrane helix</keyword>
<comment type="subcellular location">
    <subcellularLocation>
        <location evidence="2">Cell inner membrane</location>
        <topology evidence="2">Single-pass type II membrane protein</topology>
    </subcellularLocation>
    <subcellularLocation>
        <location evidence="13">Cell membrane</location>
        <topology evidence="13">Single-pass type II membrane protein</topology>
    </subcellularLocation>
</comment>
<dbReference type="InterPro" id="IPR014170">
    <property type="entry name" value="TonB_ExbD_1"/>
</dbReference>
<keyword evidence="6 13" id="KW-0813">Transport</keyword>
<comment type="subunit">
    <text evidence="4">The accessory proteins ExbB and ExbD seem to form a complex with TonB.</text>
</comment>
<dbReference type="RefSeq" id="WP_034612947.1">
    <property type="nucleotide sequence ID" value="NZ_JSUM01000003.1"/>
</dbReference>
<sequence>MAFHFSDQSEQEQELCEINVTPFIDVMLVLLIIFMVTIPLATVAVPIDLPVAQAESKPHLHKPIVLSLNQQHELFIGDEPLQAQALATALDQQTDGQKETVIFFQVDKSVPYDVLMNVMNQLRNAGYLKIGLVGLDHSQ</sequence>
<keyword evidence="9 13" id="KW-0812">Transmembrane</keyword>
<evidence type="ECO:0000256" key="1">
    <source>
        <dbReference type="ARBA" id="ARBA00003540"/>
    </source>
</evidence>
<dbReference type="PANTHER" id="PTHR30558">
    <property type="entry name" value="EXBD MEMBRANE COMPONENT OF PMF-DRIVEN MACROMOLECULE IMPORT SYSTEM"/>
    <property type="match status" value="1"/>
</dbReference>
<dbReference type="GO" id="GO:0022857">
    <property type="term" value="F:transmembrane transporter activity"/>
    <property type="evidence" value="ECO:0007669"/>
    <property type="project" value="InterPro"/>
</dbReference>
<comment type="function">
    <text evidence="1">Involved in the TonB-dependent energy-dependent transport of various receptor-bound substrates.</text>
</comment>
<dbReference type="NCBIfam" id="TIGR02803">
    <property type="entry name" value="ExbD_1"/>
    <property type="match status" value="1"/>
</dbReference>
<evidence type="ECO:0000256" key="11">
    <source>
        <dbReference type="ARBA" id="ARBA00022989"/>
    </source>
</evidence>
<feature type="transmembrane region" description="Helical" evidence="14">
    <location>
        <begin position="27"/>
        <end position="47"/>
    </location>
</feature>
<evidence type="ECO:0000256" key="9">
    <source>
        <dbReference type="ARBA" id="ARBA00022692"/>
    </source>
</evidence>
<keyword evidence="12 14" id="KW-0472">Membrane</keyword>
<dbReference type="OrthoDB" id="9798629at2"/>
<evidence type="ECO:0000313" key="16">
    <source>
        <dbReference type="Proteomes" id="UP000030380"/>
    </source>
</evidence>
<evidence type="ECO:0000256" key="6">
    <source>
        <dbReference type="ARBA" id="ARBA00022448"/>
    </source>
</evidence>
<comment type="similarity">
    <text evidence="3 13">Belongs to the ExbD/TolR family.</text>
</comment>
<dbReference type="AlphaFoldDB" id="A0A0A3ATL7"/>
<accession>A0A0A3ATL7</accession>
<dbReference type="STRING" id="505317.OA57_02405"/>
<evidence type="ECO:0000256" key="2">
    <source>
        <dbReference type="ARBA" id="ARBA00004249"/>
    </source>
</evidence>
<dbReference type="GO" id="GO:0015031">
    <property type="term" value="P:protein transport"/>
    <property type="evidence" value="ECO:0007669"/>
    <property type="project" value="UniProtKB-KW"/>
</dbReference>
<dbReference type="Gene3D" id="3.30.420.270">
    <property type="match status" value="1"/>
</dbReference>
<name>A0A0A3ATL7_9PAST</name>
<evidence type="ECO:0000256" key="13">
    <source>
        <dbReference type="RuleBase" id="RU003879"/>
    </source>
</evidence>
<organism evidence="15 16">
    <name type="scientific">Chelonobacter oris</name>
    <dbReference type="NCBI Taxonomy" id="505317"/>
    <lineage>
        <taxon>Bacteria</taxon>
        <taxon>Pseudomonadati</taxon>
        <taxon>Pseudomonadota</taxon>
        <taxon>Gammaproteobacteria</taxon>
        <taxon>Pasteurellales</taxon>
        <taxon>Pasteurellaceae</taxon>
        <taxon>Chelonobacter</taxon>
    </lineage>
</organism>
<reference evidence="15 16" key="1">
    <citation type="submission" date="2014-11" db="EMBL/GenBank/DDBJ databases">
        <title>Draft genome sequence of Chelonobacter oris 1662T, associated with respiratory disease in Hermann's Tortoises.</title>
        <authorList>
            <person name="Kudirkiene E."/>
            <person name="Hansen M.J."/>
            <person name="Bojesen A.M."/>
        </authorList>
    </citation>
    <scope>NUCLEOTIDE SEQUENCE [LARGE SCALE GENOMIC DNA]</scope>
    <source>
        <strain evidence="15 16">1662</strain>
    </source>
</reference>
<evidence type="ECO:0000256" key="14">
    <source>
        <dbReference type="SAM" id="Phobius"/>
    </source>
</evidence>
<evidence type="ECO:0000256" key="7">
    <source>
        <dbReference type="ARBA" id="ARBA00022475"/>
    </source>
</evidence>
<dbReference type="EMBL" id="JSUM01000003">
    <property type="protein sequence ID" value="KGQ71102.1"/>
    <property type="molecule type" value="Genomic_DNA"/>
</dbReference>